<organism evidence="1 2">
    <name type="scientific">Cichorium intybus</name>
    <name type="common">Chicory</name>
    <dbReference type="NCBI Taxonomy" id="13427"/>
    <lineage>
        <taxon>Eukaryota</taxon>
        <taxon>Viridiplantae</taxon>
        <taxon>Streptophyta</taxon>
        <taxon>Embryophyta</taxon>
        <taxon>Tracheophyta</taxon>
        <taxon>Spermatophyta</taxon>
        <taxon>Magnoliopsida</taxon>
        <taxon>eudicotyledons</taxon>
        <taxon>Gunneridae</taxon>
        <taxon>Pentapetalae</taxon>
        <taxon>asterids</taxon>
        <taxon>campanulids</taxon>
        <taxon>Asterales</taxon>
        <taxon>Asteraceae</taxon>
        <taxon>Cichorioideae</taxon>
        <taxon>Cichorieae</taxon>
        <taxon>Cichoriinae</taxon>
        <taxon>Cichorium</taxon>
    </lineage>
</organism>
<proteinExistence type="predicted"/>
<name>A0ACB9GDZ1_CICIN</name>
<accession>A0ACB9GDZ1</accession>
<dbReference type="Proteomes" id="UP001055811">
    <property type="component" value="Linkage Group LG02"/>
</dbReference>
<evidence type="ECO:0000313" key="2">
    <source>
        <dbReference type="Proteomes" id="UP001055811"/>
    </source>
</evidence>
<gene>
    <name evidence="1" type="ORF">L2E82_11674</name>
</gene>
<sequence length="499" mass="55641">MTVQPHVQPISNSSTDGRSEQTVAADLDGTLLVSRSSFPYFFLVALEAGSLFRAFVLLLSVPFVYTLGLVVSESIVIRIFIFISFTGLKIHDIEVVSRAVLPRFYAKDVHPESWKVFNSFGKRYVVTATPRIMVDHFAKNFLGADEVLGTELEVLKSGRANGFVKKPGVLTAEHKKTAILKEFEGCDLPDLGLGFKKCDKDFISVCKEAYMVPRTRCKLLPTDKLLCPIVFHDGRVVQRPTPIVALLIFLWMPLGVLLSIIRIYANIFLPQKISFYCAMILGIKILVKGNPPPPPKQGRSGVLFVCNHQTVVDPVIIAIALGRKISCVTYSISKLSEIIAPVKAVAFSRERAKDAAYIKQLLEEGDLVICPEGTTCREPYLLRFSALFAELTDSIVPVAVHTKPNMFYGTTVRGYKFLDPYFVFMNPRPTYEITFLNQLPLELTCKGGKPVTEVANCIQKEIGEALRFECTRLTRRDKYEMLAGTNGSLERGSFKAYVS</sequence>
<reference evidence="1 2" key="2">
    <citation type="journal article" date="2022" name="Mol. Ecol. Resour.">
        <title>The genomes of chicory, endive, great burdock and yacon provide insights into Asteraceae paleo-polyploidization history and plant inulin production.</title>
        <authorList>
            <person name="Fan W."/>
            <person name="Wang S."/>
            <person name="Wang H."/>
            <person name="Wang A."/>
            <person name="Jiang F."/>
            <person name="Liu H."/>
            <person name="Zhao H."/>
            <person name="Xu D."/>
            <person name="Zhang Y."/>
        </authorList>
    </citation>
    <scope>NUCLEOTIDE SEQUENCE [LARGE SCALE GENOMIC DNA]</scope>
    <source>
        <strain evidence="2">cv. Punajuju</strain>
        <tissue evidence="1">Leaves</tissue>
    </source>
</reference>
<dbReference type="EMBL" id="CM042010">
    <property type="protein sequence ID" value="KAI3781654.1"/>
    <property type="molecule type" value="Genomic_DNA"/>
</dbReference>
<keyword evidence="2" id="KW-1185">Reference proteome</keyword>
<comment type="caution">
    <text evidence="1">The sequence shown here is derived from an EMBL/GenBank/DDBJ whole genome shotgun (WGS) entry which is preliminary data.</text>
</comment>
<reference evidence="2" key="1">
    <citation type="journal article" date="2022" name="Mol. Ecol. Resour.">
        <title>The genomes of chicory, endive, great burdock and yacon provide insights into Asteraceae palaeo-polyploidization history and plant inulin production.</title>
        <authorList>
            <person name="Fan W."/>
            <person name="Wang S."/>
            <person name="Wang H."/>
            <person name="Wang A."/>
            <person name="Jiang F."/>
            <person name="Liu H."/>
            <person name="Zhao H."/>
            <person name="Xu D."/>
            <person name="Zhang Y."/>
        </authorList>
    </citation>
    <scope>NUCLEOTIDE SEQUENCE [LARGE SCALE GENOMIC DNA]</scope>
    <source>
        <strain evidence="2">cv. Punajuju</strain>
    </source>
</reference>
<protein>
    <submittedName>
        <fullName evidence="1">Uncharacterized protein</fullName>
    </submittedName>
</protein>
<evidence type="ECO:0000313" key="1">
    <source>
        <dbReference type="EMBL" id="KAI3781654.1"/>
    </source>
</evidence>